<name>A0ABR0K0Z5_9EURO</name>
<dbReference type="PANTHER" id="PTHR35395:SF1">
    <property type="entry name" value="DUF6536 DOMAIN-CONTAINING PROTEIN"/>
    <property type="match status" value="1"/>
</dbReference>
<feature type="transmembrane region" description="Helical" evidence="1">
    <location>
        <begin position="84"/>
        <end position="106"/>
    </location>
</feature>
<dbReference type="PANTHER" id="PTHR35395">
    <property type="entry name" value="DUF6536 DOMAIN-CONTAINING PROTEIN"/>
    <property type="match status" value="1"/>
</dbReference>
<protein>
    <recommendedName>
        <fullName evidence="2">DUF6536 domain-containing protein</fullName>
    </recommendedName>
</protein>
<feature type="domain" description="DUF6536" evidence="2">
    <location>
        <begin position="81"/>
        <end position="231"/>
    </location>
</feature>
<dbReference type="EMBL" id="JAVRRG010000133">
    <property type="protein sequence ID" value="KAK5081843.1"/>
    <property type="molecule type" value="Genomic_DNA"/>
</dbReference>
<keyword evidence="1" id="KW-0812">Transmembrane</keyword>
<feature type="transmembrane region" description="Helical" evidence="1">
    <location>
        <begin position="493"/>
        <end position="515"/>
    </location>
</feature>
<comment type="caution">
    <text evidence="3">The sequence shown here is derived from an EMBL/GenBank/DDBJ whole genome shotgun (WGS) entry which is preliminary data.</text>
</comment>
<evidence type="ECO:0000313" key="4">
    <source>
        <dbReference type="Proteomes" id="UP001345013"/>
    </source>
</evidence>
<organism evidence="3 4">
    <name type="scientific">Lithohypha guttulata</name>
    <dbReference type="NCBI Taxonomy" id="1690604"/>
    <lineage>
        <taxon>Eukaryota</taxon>
        <taxon>Fungi</taxon>
        <taxon>Dikarya</taxon>
        <taxon>Ascomycota</taxon>
        <taxon>Pezizomycotina</taxon>
        <taxon>Eurotiomycetes</taxon>
        <taxon>Chaetothyriomycetidae</taxon>
        <taxon>Chaetothyriales</taxon>
        <taxon>Trichomeriaceae</taxon>
        <taxon>Lithohypha</taxon>
    </lineage>
</organism>
<dbReference type="InterPro" id="IPR046623">
    <property type="entry name" value="DUF6536"/>
</dbReference>
<evidence type="ECO:0000259" key="2">
    <source>
        <dbReference type="Pfam" id="PF20163"/>
    </source>
</evidence>
<sequence length="656" mass="73571">MNESKYEMVPTAAPEDNQGIHQSDEWIHLDEKPLVAATKTSEIYYTSPIQLGPSSFNTTQRQNTFASEYEQVRDRLFNRGWKGGLIRCAIISTGLWLLMIIAYIYLYSRSETKRGSGVIMTSSCSVVSKANTIIHAALNIVTTLMLGASTYGMESLCCPTREEVDAAHAKKLWLGIGGLSLRNFRFISKSRSVLWVVLWITSIPLHLFFNAVFFTSSRAHQYAVAVVTPEYFSDTSFTPTASNSAPENFHQPGGYQNQYRYERPDNLTIVTLLQDARVNNGSAHFAILDRDQCMSTYANGFVGDASDVVVVINDTRTTSPLVWTRYPLRMLSSSTDMINQDGFNWICHDVLSSQEGKEDEEIWDRCQIDAVNKIAKDGNWTVYCSPVEYCLSRPYPSTCDLFFNVWLMLAVLIIGIIKTAIILYICIRLTKLHNLRTFGDAIVSFLQREDKTTKGLCLVPSSTFVKHGLTKCAPQIYTGQQQRWWKSAGVKQFWITMASTIVFAILFGIALSYGIRGAFGTAFDFSLGRPDIQALASVQTDDAGSSGVIPNLIVANLPQLGFSVLYIAYNDIFSKMLMGHEFDMYTKRRKGLRISERTKGKQLGTRYSSLPAKWALPMMAVSALAHWLTSQGLFPISGLMEWTTGMLLIRMISWQG</sequence>
<feature type="transmembrane region" description="Helical" evidence="1">
    <location>
        <begin position="192"/>
        <end position="214"/>
    </location>
</feature>
<feature type="transmembrane region" description="Helical" evidence="1">
    <location>
        <begin position="548"/>
        <end position="569"/>
    </location>
</feature>
<evidence type="ECO:0000313" key="3">
    <source>
        <dbReference type="EMBL" id="KAK5081843.1"/>
    </source>
</evidence>
<keyword evidence="1" id="KW-1133">Transmembrane helix</keyword>
<feature type="transmembrane region" description="Helical" evidence="1">
    <location>
        <begin position="401"/>
        <end position="427"/>
    </location>
</feature>
<keyword evidence="4" id="KW-1185">Reference proteome</keyword>
<gene>
    <name evidence="3" type="ORF">LTR24_008096</name>
</gene>
<dbReference type="Pfam" id="PF20163">
    <property type="entry name" value="DUF6536"/>
    <property type="match status" value="1"/>
</dbReference>
<dbReference type="Proteomes" id="UP001345013">
    <property type="component" value="Unassembled WGS sequence"/>
</dbReference>
<reference evidence="3 4" key="1">
    <citation type="submission" date="2023-08" db="EMBL/GenBank/DDBJ databases">
        <title>Black Yeasts Isolated from many extreme environments.</title>
        <authorList>
            <person name="Coleine C."/>
            <person name="Stajich J.E."/>
            <person name="Selbmann L."/>
        </authorList>
    </citation>
    <scope>NUCLEOTIDE SEQUENCE [LARGE SCALE GENOMIC DNA]</scope>
    <source>
        <strain evidence="3 4">CCFEE 5885</strain>
    </source>
</reference>
<evidence type="ECO:0000256" key="1">
    <source>
        <dbReference type="SAM" id="Phobius"/>
    </source>
</evidence>
<keyword evidence="1" id="KW-0472">Membrane</keyword>
<proteinExistence type="predicted"/>
<accession>A0ABR0K0Z5</accession>